<accession>A0A4U5NX91</accession>
<feature type="transmembrane region" description="Helical" evidence="2">
    <location>
        <begin position="147"/>
        <end position="170"/>
    </location>
</feature>
<dbReference type="Pfam" id="PF10328">
    <property type="entry name" value="7TM_GPCR_Srx"/>
    <property type="match status" value="2"/>
</dbReference>
<dbReference type="EMBL" id="AZBU02000003">
    <property type="protein sequence ID" value="TKR88227.1"/>
    <property type="molecule type" value="Genomic_DNA"/>
</dbReference>
<organism evidence="4 5">
    <name type="scientific">Steinernema carpocapsae</name>
    <name type="common">Entomopathogenic nematode</name>
    <dbReference type="NCBI Taxonomy" id="34508"/>
    <lineage>
        <taxon>Eukaryota</taxon>
        <taxon>Metazoa</taxon>
        <taxon>Ecdysozoa</taxon>
        <taxon>Nematoda</taxon>
        <taxon>Chromadorea</taxon>
        <taxon>Rhabditida</taxon>
        <taxon>Tylenchina</taxon>
        <taxon>Panagrolaimomorpha</taxon>
        <taxon>Strongyloidoidea</taxon>
        <taxon>Steinernematidae</taxon>
        <taxon>Steinernema</taxon>
    </lineage>
</organism>
<feature type="region of interest" description="Disordered" evidence="1">
    <location>
        <begin position="267"/>
        <end position="289"/>
    </location>
</feature>
<evidence type="ECO:0000313" key="5">
    <source>
        <dbReference type="Proteomes" id="UP000298663"/>
    </source>
</evidence>
<reference evidence="4 5" key="2">
    <citation type="journal article" date="2019" name="G3 (Bethesda)">
        <title>Hybrid Assembly of the Genome of the Entomopathogenic Nematode Steinernema carpocapsae Identifies the X-Chromosome.</title>
        <authorList>
            <person name="Serra L."/>
            <person name="Macchietto M."/>
            <person name="Macias-Munoz A."/>
            <person name="McGill C.J."/>
            <person name="Rodriguez I.M."/>
            <person name="Rodriguez B."/>
            <person name="Murad R."/>
            <person name="Mortazavi A."/>
        </authorList>
    </citation>
    <scope>NUCLEOTIDE SEQUENCE [LARGE SCALE GENOMIC DNA]</scope>
    <source>
        <strain evidence="4 5">ALL</strain>
    </source>
</reference>
<feature type="transmembrane region" description="Helical" evidence="2">
    <location>
        <begin position="224"/>
        <end position="244"/>
    </location>
</feature>
<keyword evidence="2" id="KW-1133">Transmembrane helix</keyword>
<dbReference type="InterPro" id="IPR019430">
    <property type="entry name" value="7TM_GPCR_serpentine_rcpt_Srx"/>
</dbReference>
<proteinExistence type="predicted"/>
<keyword evidence="2" id="KW-0812">Transmembrane</keyword>
<evidence type="ECO:0000256" key="2">
    <source>
        <dbReference type="SAM" id="Phobius"/>
    </source>
</evidence>
<dbReference type="CDD" id="cd00637">
    <property type="entry name" value="7tm_classA_rhodopsin-like"/>
    <property type="match status" value="1"/>
</dbReference>
<dbReference type="SUPFAM" id="SSF81321">
    <property type="entry name" value="Family A G protein-coupled receptor-like"/>
    <property type="match status" value="1"/>
</dbReference>
<name>A0A4U5NX91_STECR</name>
<protein>
    <recommendedName>
        <fullName evidence="3">7TM GPCR serpentine receptor class x (Srx) domain-containing protein</fullName>
    </recommendedName>
</protein>
<dbReference type="OrthoDB" id="5825164at2759"/>
<feature type="domain" description="7TM GPCR serpentine receptor class x (Srx)" evidence="3">
    <location>
        <begin position="3"/>
        <end position="130"/>
    </location>
</feature>
<keyword evidence="5" id="KW-1185">Reference proteome</keyword>
<evidence type="ECO:0000313" key="4">
    <source>
        <dbReference type="EMBL" id="TKR88227.1"/>
    </source>
</evidence>
<dbReference type="PANTHER" id="PTHR23017:SF3">
    <property type="entry name" value="G-PROTEIN COUPLED RECEPTORS FAMILY 1 PROFILE DOMAIN-CONTAINING PROTEIN"/>
    <property type="match status" value="1"/>
</dbReference>
<dbReference type="Gene3D" id="1.20.1070.10">
    <property type="entry name" value="Rhodopsin 7-helix transmembrane proteins"/>
    <property type="match status" value="1"/>
</dbReference>
<evidence type="ECO:0000256" key="1">
    <source>
        <dbReference type="SAM" id="MobiDB-lite"/>
    </source>
</evidence>
<dbReference type="Proteomes" id="UP000298663">
    <property type="component" value="Unassembled WGS sequence"/>
</dbReference>
<gene>
    <name evidence="4" type="ORF">L596_012507</name>
</gene>
<comment type="caution">
    <text evidence="4">The sequence shown here is derived from an EMBL/GenBank/DDBJ whole genome shotgun (WGS) entry which is preliminary data.</text>
</comment>
<sequence>MLTVGTIGVLINIFVIYGVSKVKSFGESFGKIVISQSLANCGNAAVFGLLVGPITFSCPKFHSTYWGARCGQLLILFWNADLFSHLVTTMNRFCSTFFPFKYPKIFDVRMTKFYLSIVWIIAVCQVLAYFSVSPDLLRPLRRSLLDLYLSLTVIGFITVVDLITLVKLKIVSKKVNDQQEDRKRRRREIRFFFQTLSQATIMITELTFYFYISNMIINKWLKFACTSVAWMLLQMSDGLVVLILNKELRSRHPRSVSSVAMTKAASRSYAVSTRTEQTSNNQESSAAPN</sequence>
<feature type="domain" description="7TM GPCR serpentine receptor class x (Srx)" evidence="3">
    <location>
        <begin position="144"/>
        <end position="245"/>
    </location>
</feature>
<feature type="transmembrane region" description="Helical" evidence="2">
    <location>
        <begin position="113"/>
        <end position="132"/>
    </location>
</feature>
<feature type="transmembrane region" description="Helical" evidence="2">
    <location>
        <begin position="191"/>
        <end position="212"/>
    </location>
</feature>
<keyword evidence="2" id="KW-0472">Membrane</keyword>
<dbReference type="PANTHER" id="PTHR23017">
    <property type="entry name" value="SERPENTINE RECEPTOR, CLASS X"/>
    <property type="match status" value="1"/>
</dbReference>
<dbReference type="AlphaFoldDB" id="A0A4U5NX91"/>
<feature type="compositionally biased region" description="Polar residues" evidence="1">
    <location>
        <begin position="269"/>
        <end position="289"/>
    </location>
</feature>
<evidence type="ECO:0000259" key="3">
    <source>
        <dbReference type="Pfam" id="PF10328"/>
    </source>
</evidence>
<reference evidence="4 5" key="1">
    <citation type="journal article" date="2015" name="Genome Biol.">
        <title>Comparative genomics of Steinernema reveals deeply conserved gene regulatory networks.</title>
        <authorList>
            <person name="Dillman A.R."/>
            <person name="Macchietto M."/>
            <person name="Porter C.F."/>
            <person name="Rogers A."/>
            <person name="Williams B."/>
            <person name="Antoshechkin I."/>
            <person name="Lee M.M."/>
            <person name="Goodwin Z."/>
            <person name="Lu X."/>
            <person name="Lewis E.E."/>
            <person name="Goodrich-Blair H."/>
            <person name="Stock S.P."/>
            <person name="Adams B.J."/>
            <person name="Sternberg P.W."/>
            <person name="Mortazavi A."/>
        </authorList>
    </citation>
    <scope>NUCLEOTIDE SEQUENCE [LARGE SCALE GENOMIC DNA]</scope>
    <source>
        <strain evidence="4 5">ALL</strain>
    </source>
</reference>